<evidence type="ECO:0000256" key="9">
    <source>
        <dbReference type="ARBA" id="ARBA00022824"/>
    </source>
</evidence>
<keyword evidence="8 15" id="KW-0378">Hydrolase</keyword>
<comment type="caution">
    <text evidence="17">The sequence shown here is derived from an EMBL/GenBank/DDBJ whole genome shotgun (WGS) entry which is preliminary data.</text>
</comment>
<dbReference type="NCBIfam" id="TIGR02228">
    <property type="entry name" value="sigpep_I_arch"/>
    <property type="match status" value="1"/>
</dbReference>
<evidence type="ECO:0000256" key="8">
    <source>
        <dbReference type="ARBA" id="ARBA00022801"/>
    </source>
</evidence>
<keyword evidence="9 15" id="KW-0256">Endoplasmic reticulum</keyword>
<keyword evidence="6 15" id="KW-0645">Protease</keyword>
<gene>
    <name evidence="17" type="ORF">BCR33DRAFT_753828</name>
</gene>
<evidence type="ECO:0000256" key="6">
    <source>
        <dbReference type="ARBA" id="ARBA00022670"/>
    </source>
</evidence>
<dbReference type="InterPro" id="IPR036286">
    <property type="entry name" value="LexA/Signal_pep-like_sf"/>
</dbReference>
<dbReference type="FunFam" id="2.10.109.10:FF:000003">
    <property type="entry name" value="Signal peptidase complex catalytic subunit SEC11"/>
    <property type="match status" value="1"/>
</dbReference>
<comment type="catalytic activity">
    <reaction evidence="1 15">
        <text>Cleavage of hydrophobic, N-terminal signal or leader sequences from secreted and periplasmic proteins.</text>
        <dbReference type="EC" id="3.4.21.89"/>
    </reaction>
</comment>
<evidence type="ECO:0000256" key="5">
    <source>
        <dbReference type="ARBA" id="ARBA00019685"/>
    </source>
</evidence>
<comment type="function">
    <text evidence="13">Catalytic component of the signal peptidase complex (SPC) which catalyzes the cleavage of N-terminal signal sequences from nascent proteins as they are translocated into the lumen of the endoplasmic reticulum. Specifically cleaves N-terminal signal peptides that contain a hydrophobic alpha-helix (h-region) shorter than 18-20 amino acids.</text>
</comment>
<dbReference type="InterPro" id="IPR015927">
    <property type="entry name" value="Peptidase_S24_S26A/B/C"/>
</dbReference>
<name>A0A1Y2CAK1_9FUNG</name>
<dbReference type="GO" id="GO:0005787">
    <property type="term" value="C:signal peptidase complex"/>
    <property type="evidence" value="ECO:0007669"/>
    <property type="project" value="UniProtKB-ARBA"/>
</dbReference>
<dbReference type="InterPro" id="IPR019758">
    <property type="entry name" value="Pept_S26A_signal_pept_1_CS"/>
</dbReference>
<dbReference type="PROSITE" id="PS00761">
    <property type="entry name" value="SPASE_I_3"/>
    <property type="match status" value="1"/>
</dbReference>
<evidence type="ECO:0000256" key="7">
    <source>
        <dbReference type="ARBA" id="ARBA00022692"/>
    </source>
</evidence>
<dbReference type="EC" id="3.4.21.89" evidence="4 15"/>
<evidence type="ECO:0000313" key="17">
    <source>
        <dbReference type="EMBL" id="ORY44060.1"/>
    </source>
</evidence>
<keyword evidence="12 15" id="KW-0472">Membrane</keyword>
<sequence>MWKGLAVVTNSESPIVVVLSESMEPAFQRGDLLLLSMFSNPVRVGDICVFKIDGKVIPIVHRVLEVHDNNTDGKQYLLTKGDNNPVDDRGLYNRGQMWVSDKEVVGRVSMYMPYIGMVTIILNDYPQLKVVLLAVMGIFVLITKEVRVASK</sequence>
<evidence type="ECO:0000256" key="13">
    <source>
        <dbReference type="ARBA" id="ARBA00045533"/>
    </source>
</evidence>
<feature type="domain" description="Peptidase S24/S26A/S26B/S26C" evidence="16">
    <location>
        <begin position="8"/>
        <end position="68"/>
    </location>
</feature>
<dbReference type="PRINTS" id="PR00728">
    <property type="entry name" value="SIGNALPTASE"/>
</dbReference>
<dbReference type="Gene3D" id="2.10.109.10">
    <property type="entry name" value="Umud Fragment, subunit A"/>
    <property type="match status" value="1"/>
</dbReference>
<dbReference type="InterPro" id="IPR019756">
    <property type="entry name" value="Pept_S26A_signal_pept_1_Ser-AS"/>
</dbReference>
<comment type="similarity">
    <text evidence="3 15">Belongs to the peptidase S26B family.</text>
</comment>
<comment type="subunit">
    <text evidence="14">Component of the signal peptidase complex (SPC) composed of a catalytic subunit SEC11 and three accessory subunits SPC1, SPC2 and SPC3. The complex induces a local thinning of the ER membrane which is used to measure the length of the signal peptide (SP) h-region of protein substrates. This ensures the selectivity of the complex towards h-regions shorter than 18-20 amino acids. SPC associates with the translocon complex.</text>
</comment>
<keyword evidence="10 15" id="KW-0735">Signal-anchor</keyword>
<evidence type="ECO:0000256" key="15">
    <source>
        <dbReference type="RuleBase" id="RU362047"/>
    </source>
</evidence>
<dbReference type="GO" id="GO:0004252">
    <property type="term" value="F:serine-type endopeptidase activity"/>
    <property type="evidence" value="ECO:0007669"/>
    <property type="project" value="InterPro"/>
</dbReference>
<dbReference type="GO" id="GO:0009003">
    <property type="term" value="F:signal peptidase activity"/>
    <property type="evidence" value="ECO:0007669"/>
    <property type="project" value="UniProtKB-EC"/>
</dbReference>
<dbReference type="STRING" id="329046.A0A1Y2CAK1"/>
<dbReference type="CDD" id="cd06530">
    <property type="entry name" value="S26_SPase_I"/>
    <property type="match status" value="1"/>
</dbReference>
<comment type="subcellular location">
    <subcellularLocation>
        <location evidence="2">Endoplasmic reticulum membrane</location>
        <topology evidence="2">Single-pass type II membrane protein</topology>
    </subcellularLocation>
</comment>
<evidence type="ECO:0000256" key="3">
    <source>
        <dbReference type="ARBA" id="ARBA00011035"/>
    </source>
</evidence>
<evidence type="ECO:0000259" key="16">
    <source>
        <dbReference type="Pfam" id="PF00717"/>
    </source>
</evidence>
<evidence type="ECO:0000313" key="18">
    <source>
        <dbReference type="Proteomes" id="UP000193642"/>
    </source>
</evidence>
<dbReference type="AlphaFoldDB" id="A0A1Y2CAK1"/>
<feature type="transmembrane region" description="Helical" evidence="15">
    <location>
        <begin position="128"/>
        <end position="146"/>
    </location>
</feature>
<dbReference type="SUPFAM" id="SSF51306">
    <property type="entry name" value="LexA/Signal peptidase"/>
    <property type="match status" value="1"/>
</dbReference>
<dbReference type="Proteomes" id="UP000193642">
    <property type="component" value="Unassembled WGS sequence"/>
</dbReference>
<dbReference type="InterPro" id="IPR001733">
    <property type="entry name" value="Peptidase_S26B"/>
</dbReference>
<evidence type="ECO:0000256" key="2">
    <source>
        <dbReference type="ARBA" id="ARBA00004648"/>
    </source>
</evidence>
<evidence type="ECO:0000256" key="1">
    <source>
        <dbReference type="ARBA" id="ARBA00000677"/>
    </source>
</evidence>
<dbReference type="GO" id="GO:0006465">
    <property type="term" value="P:signal peptide processing"/>
    <property type="evidence" value="ECO:0007669"/>
    <property type="project" value="UniProtKB-UniRule"/>
</dbReference>
<evidence type="ECO:0000256" key="11">
    <source>
        <dbReference type="ARBA" id="ARBA00022989"/>
    </source>
</evidence>
<keyword evidence="7 15" id="KW-0812">Transmembrane</keyword>
<keyword evidence="11 15" id="KW-1133">Transmembrane helix</keyword>
<dbReference type="PROSITE" id="PS00501">
    <property type="entry name" value="SPASE_I_1"/>
    <property type="match status" value="1"/>
</dbReference>
<evidence type="ECO:0000256" key="12">
    <source>
        <dbReference type="ARBA" id="ARBA00023136"/>
    </source>
</evidence>
<dbReference type="Pfam" id="PF00717">
    <property type="entry name" value="Peptidase_S24"/>
    <property type="match status" value="1"/>
</dbReference>
<reference evidence="17 18" key="1">
    <citation type="submission" date="2016-07" db="EMBL/GenBank/DDBJ databases">
        <title>Pervasive Adenine N6-methylation of Active Genes in Fungi.</title>
        <authorList>
            <consortium name="DOE Joint Genome Institute"/>
            <person name="Mondo S.J."/>
            <person name="Dannebaum R.O."/>
            <person name="Kuo R.C."/>
            <person name="Labutti K."/>
            <person name="Haridas S."/>
            <person name="Kuo A."/>
            <person name="Salamov A."/>
            <person name="Ahrendt S.R."/>
            <person name="Lipzen A."/>
            <person name="Sullivan W."/>
            <person name="Andreopoulos W.B."/>
            <person name="Clum A."/>
            <person name="Lindquist E."/>
            <person name="Daum C."/>
            <person name="Ramamoorthy G.K."/>
            <person name="Gryganskyi A."/>
            <person name="Culley D."/>
            <person name="Magnuson J.K."/>
            <person name="James T.Y."/>
            <person name="O'Malley M.A."/>
            <person name="Stajich J.E."/>
            <person name="Spatafora J.W."/>
            <person name="Visel A."/>
            <person name="Grigoriev I.V."/>
        </authorList>
    </citation>
    <scope>NUCLEOTIDE SEQUENCE [LARGE SCALE GENOMIC DNA]</scope>
    <source>
        <strain evidence="17 18">JEL800</strain>
    </source>
</reference>
<dbReference type="OrthoDB" id="10257561at2759"/>
<dbReference type="EMBL" id="MCGO01000023">
    <property type="protein sequence ID" value="ORY44060.1"/>
    <property type="molecule type" value="Genomic_DNA"/>
</dbReference>
<protein>
    <recommendedName>
        <fullName evidence="5 15">Signal peptidase complex catalytic subunit SEC11</fullName>
        <ecNumber evidence="4 15">3.4.21.89</ecNumber>
    </recommendedName>
</protein>
<proteinExistence type="inferred from homology"/>
<evidence type="ECO:0000256" key="10">
    <source>
        <dbReference type="ARBA" id="ARBA00022968"/>
    </source>
</evidence>
<organism evidence="17 18">
    <name type="scientific">Rhizoclosmatium globosum</name>
    <dbReference type="NCBI Taxonomy" id="329046"/>
    <lineage>
        <taxon>Eukaryota</taxon>
        <taxon>Fungi</taxon>
        <taxon>Fungi incertae sedis</taxon>
        <taxon>Chytridiomycota</taxon>
        <taxon>Chytridiomycota incertae sedis</taxon>
        <taxon>Chytridiomycetes</taxon>
        <taxon>Chytridiales</taxon>
        <taxon>Chytriomycetaceae</taxon>
        <taxon>Rhizoclosmatium</taxon>
    </lineage>
</organism>
<accession>A0A1Y2CAK1</accession>
<dbReference type="PANTHER" id="PTHR10806">
    <property type="entry name" value="SIGNAL PEPTIDASE COMPLEX CATALYTIC SUBUNIT SEC11"/>
    <property type="match status" value="1"/>
</dbReference>
<keyword evidence="18" id="KW-1185">Reference proteome</keyword>
<evidence type="ECO:0000256" key="4">
    <source>
        <dbReference type="ARBA" id="ARBA00013208"/>
    </source>
</evidence>
<evidence type="ECO:0000256" key="14">
    <source>
        <dbReference type="ARBA" id="ARBA00047037"/>
    </source>
</evidence>
<dbReference type="PANTHER" id="PTHR10806:SF6">
    <property type="entry name" value="SIGNAL PEPTIDASE COMPLEX CATALYTIC SUBUNIT SEC11"/>
    <property type="match status" value="1"/>
</dbReference>
<dbReference type="InterPro" id="IPR019533">
    <property type="entry name" value="Peptidase_S26"/>
</dbReference>